<comment type="caution">
    <text evidence="2">The sequence shown here is derived from an EMBL/GenBank/DDBJ whole genome shotgun (WGS) entry which is preliminary data.</text>
</comment>
<name>A0A9N9Q0P8_9HELO</name>
<evidence type="ECO:0000313" key="3">
    <source>
        <dbReference type="Proteomes" id="UP000696280"/>
    </source>
</evidence>
<dbReference type="InterPro" id="IPR011333">
    <property type="entry name" value="SKP1/BTB/POZ_sf"/>
</dbReference>
<dbReference type="EMBL" id="CAJVRL010000129">
    <property type="protein sequence ID" value="CAG8962363.1"/>
    <property type="molecule type" value="Genomic_DNA"/>
</dbReference>
<dbReference type="Gene3D" id="3.30.710.10">
    <property type="entry name" value="Potassium Channel Kv1.1, Chain A"/>
    <property type="match status" value="1"/>
</dbReference>
<dbReference type="CDD" id="cd18186">
    <property type="entry name" value="BTB_POZ_ZBTB_KLHL-like"/>
    <property type="match status" value="1"/>
</dbReference>
<organism evidence="2 3">
    <name type="scientific">Hymenoscyphus fraxineus</name>
    <dbReference type="NCBI Taxonomy" id="746836"/>
    <lineage>
        <taxon>Eukaryota</taxon>
        <taxon>Fungi</taxon>
        <taxon>Dikarya</taxon>
        <taxon>Ascomycota</taxon>
        <taxon>Pezizomycotina</taxon>
        <taxon>Leotiomycetes</taxon>
        <taxon>Helotiales</taxon>
        <taxon>Helotiaceae</taxon>
        <taxon>Hymenoscyphus</taxon>
    </lineage>
</organism>
<sequence length="335" mass="37643">MTSHTSEPGSAPIVFPILGLKPDVHLQVFNQAFHVHSLCLKTHSEFFRKFLDSPEKAGSTSSMNSEFAYNWVTQIDEDGTWSLVSTEALHQTPTAKLAGTPSLHVEAFCTLLQAMYNSPIVIYSFDHLIKVTALADYYRCLPTLSVAVSASLCSSPSCLTINLPENSLELLDVAAKLRNKVLFKECLIYLVGSFHETKYRSIQNKTLRCLAEQAHRSLKLKIAELHFKTLDMLADSDPRVHDFYNDLGAFSMALTWTTKDHMRRAQLPRLYKALLEKLECEGGPTWYCLILESALKSNLRLNTSAQAGVGKFEDTFLCAEISDDMLPWDVNEIAW</sequence>
<dbReference type="OrthoDB" id="2129688at2759"/>
<reference evidence="2" key="1">
    <citation type="submission" date="2021-07" db="EMBL/GenBank/DDBJ databases">
        <authorList>
            <person name="Durling M."/>
        </authorList>
    </citation>
    <scope>NUCLEOTIDE SEQUENCE</scope>
</reference>
<proteinExistence type="predicted"/>
<gene>
    <name evidence="2" type="ORF">HYFRA_00014160</name>
</gene>
<evidence type="ECO:0000259" key="1">
    <source>
        <dbReference type="PROSITE" id="PS50097"/>
    </source>
</evidence>
<feature type="domain" description="BTB" evidence="1">
    <location>
        <begin position="22"/>
        <end position="124"/>
    </location>
</feature>
<dbReference type="Proteomes" id="UP000696280">
    <property type="component" value="Unassembled WGS sequence"/>
</dbReference>
<keyword evidence="3" id="KW-1185">Reference proteome</keyword>
<accession>A0A9N9Q0P8</accession>
<dbReference type="SUPFAM" id="SSF54695">
    <property type="entry name" value="POZ domain"/>
    <property type="match status" value="1"/>
</dbReference>
<evidence type="ECO:0000313" key="2">
    <source>
        <dbReference type="EMBL" id="CAG8962363.1"/>
    </source>
</evidence>
<dbReference type="PROSITE" id="PS50097">
    <property type="entry name" value="BTB"/>
    <property type="match status" value="1"/>
</dbReference>
<protein>
    <recommendedName>
        <fullName evidence="1">BTB domain-containing protein</fullName>
    </recommendedName>
</protein>
<dbReference type="InterPro" id="IPR000210">
    <property type="entry name" value="BTB/POZ_dom"/>
</dbReference>
<dbReference type="AlphaFoldDB" id="A0A9N9Q0P8"/>